<feature type="region of interest" description="Disordered" evidence="1">
    <location>
        <begin position="65"/>
        <end position="151"/>
    </location>
</feature>
<feature type="compositionally biased region" description="Basic and acidic residues" evidence="1">
    <location>
        <begin position="304"/>
        <end position="314"/>
    </location>
</feature>
<feature type="compositionally biased region" description="Polar residues" evidence="1">
    <location>
        <begin position="282"/>
        <end position="302"/>
    </location>
</feature>
<feature type="compositionally biased region" description="Basic and acidic residues" evidence="1">
    <location>
        <begin position="327"/>
        <end position="339"/>
    </location>
</feature>
<feature type="region of interest" description="Disordered" evidence="1">
    <location>
        <begin position="274"/>
        <end position="355"/>
    </location>
</feature>
<feature type="compositionally biased region" description="Acidic residues" evidence="1">
    <location>
        <begin position="111"/>
        <end position="121"/>
    </location>
</feature>
<accession>A0ABD3RB39</accession>
<feature type="compositionally biased region" description="Basic and acidic residues" evidence="1">
    <location>
        <begin position="1"/>
        <end position="16"/>
    </location>
</feature>
<evidence type="ECO:0000313" key="3">
    <source>
        <dbReference type="Proteomes" id="UP001530377"/>
    </source>
</evidence>
<organism evidence="2 3">
    <name type="scientific">Cyclostephanos tholiformis</name>
    <dbReference type="NCBI Taxonomy" id="382380"/>
    <lineage>
        <taxon>Eukaryota</taxon>
        <taxon>Sar</taxon>
        <taxon>Stramenopiles</taxon>
        <taxon>Ochrophyta</taxon>
        <taxon>Bacillariophyta</taxon>
        <taxon>Coscinodiscophyceae</taxon>
        <taxon>Thalassiosirophycidae</taxon>
        <taxon>Stephanodiscales</taxon>
        <taxon>Stephanodiscaceae</taxon>
        <taxon>Cyclostephanos</taxon>
    </lineage>
</organism>
<reference evidence="2 3" key="1">
    <citation type="submission" date="2024-10" db="EMBL/GenBank/DDBJ databases">
        <title>Updated reference genomes for cyclostephanoid diatoms.</title>
        <authorList>
            <person name="Roberts W.R."/>
            <person name="Alverson A.J."/>
        </authorList>
    </citation>
    <scope>NUCLEOTIDE SEQUENCE [LARGE SCALE GENOMIC DNA]</scope>
    <source>
        <strain evidence="2 3">AJA228-03</strain>
    </source>
</reference>
<gene>
    <name evidence="2" type="ORF">ACHAXA_006557</name>
</gene>
<evidence type="ECO:0000256" key="1">
    <source>
        <dbReference type="SAM" id="MobiDB-lite"/>
    </source>
</evidence>
<comment type="caution">
    <text evidence="2">The sequence shown here is derived from an EMBL/GenBank/DDBJ whole genome shotgun (WGS) entry which is preliminary data.</text>
</comment>
<feature type="compositionally biased region" description="Basic and acidic residues" evidence="1">
    <location>
        <begin position="100"/>
        <end position="110"/>
    </location>
</feature>
<name>A0ABD3RB39_9STRA</name>
<dbReference type="EMBL" id="JALLPB020000486">
    <property type="protein sequence ID" value="KAL3808596.1"/>
    <property type="molecule type" value="Genomic_DNA"/>
</dbReference>
<dbReference type="AlphaFoldDB" id="A0ABD3RB39"/>
<dbReference type="Proteomes" id="UP001530377">
    <property type="component" value="Unassembled WGS sequence"/>
</dbReference>
<feature type="region of interest" description="Disordered" evidence="1">
    <location>
        <begin position="1"/>
        <end position="20"/>
    </location>
</feature>
<evidence type="ECO:0000313" key="2">
    <source>
        <dbReference type="EMBL" id="KAL3808596.1"/>
    </source>
</evidence>
<proteinExistence type="predicted"/>
<protein>
    <submittedName>
        <fullName evidence="2">Uncharacterized protein</fullName>
    </submittedName>
</protein>
<feature type="compositionally biased region" description="Basic and acidic residues" evidence="1">
    <location>
        <begin position="123"/>
        <end position="135"/>
    </location>
</feature>
<keyword evidence="3" id="KW-1185">Reference proteome</keyword>
<sequence>MEKRSDHRPGHVEEATTMRSVAITDQATTKRCVAITDQATTMRSVAITDQATTMENENHNEEICDAAHPPAIGDGNRTKLTLSSSSKPHPRMTTTTADEPSARDDNKVDSNDDDISSDGDAEVGGKGKGGEKREEDDNVDDDYGEQRDGKMMGMGSTMLRAACQSNLEETCGIEKRGRFPTGYMDEPVLFPLFCVKEIMMPPEEVPTYHDDVSLFMHMFPFQEYDDWAKSAMKQQYDLGGSRACDRTSKLLEACEHNNMEINFCKGTADAAHPPAIGDGNRTKLTLSSSSKPHPRMTTTTADEPSARDDNKVDSNDDDISSDGDAEVGGKGKGGEKREEDDNVDDDYGEQRDGKMMGMGSTMLRAACQSNLEETCGIEKRGRFPTGYMDEPVLFPLFCVKEIMMPPEEVPTYHDDVSLFMHMFPFQEYDDWAKSAMKQQYDLGGSRACDRTSKLLEACEHNNMEINFCKGTAVNGGSGVGVATAVEGGIGVATAVGGGVGVATAVEGGVGVATAVEGGVGVVGVATAVEAASVWRRRWKAASVWRRRLEAASVWRQRWRRRRCGNGGGRQRRCGNGGGRRRRCGGVGVVTAVGGGVGVATAVGGGVGVATAVGGGVGVATAVGGGVGVATAVEGGVGVATAVEGGIGVATAVGGGVGVATAVGAATAVGGGAASVWRRRWEAASVWRRRFEAASVWRRRWESRVDRDGGWRRASIGTAEARVDRDGGRQALIGTGEGVGGVRWLDCCWRNGDRISGHRTSSLAMVSVQSYTEFKDDVLSRMEFMNKSHAFLLYHYLELTDVLGRLGFEYGLPLLPKSNERMKGKQPKVTCDARLLEMFDDCFSSRLMELK</sequence>
<feature type="compositionally biased region" description="Polar residues" evidence="1">
    <location>
        <begin position="78"/>
        <end position="98"/>
    </location>
</feature>
<feature type="compositionally biased region" description="Acidic residues" evidence="1">
    <location>
        <begin position="315"/>
        <end position="325"/>
    </location>
</feature>